<dbReference type="InterPro" id="IPR011701">
    <property type="entry name" value="MFS"/>
</dbReference>
<dbReference type="PANTHER" id="PTHR43385">
    <property type="entry name" value="RIBOFLAVIN TRANSPORTER RIBJ"/>
    <property type="match status" value="1"/>
</dbReference>
<protein>
    <submittedName>
        <fullName evidence="8">OFA family MFS transporter</fullName>
    </submittedName>
</protein>
<organism evidence="8 9">
    <name type="scientific">Eiseniibacteriota bacterium</name>
    <dbReference type="NCBI Taxonomy" id="2212470"/>
    <lineage>
        <taxon>Bacteria</taxon>
        <taxon>Candidatus Eiseniibacteriota</taxon>
    </lineage>
</organism>
<dbReference type="GO" id="GO:0022857">
    <property type="term" value="F:transmembrane transporter activity"/>
    <property type="evidence" value="ECO:0007669"/>
    <property type="project" value="InterPro"/>
</dbReference>
<reference evidence="8" key="1">
    <citation type="submission" date="2021-05" db="EMBL/GenBank/DDBJ databases">
        <title>Energy efficiency and biological interactions define the core microbiome of deep oligotrophic groundwater.</title>
        <authorList>
            <person name="Mehrshad M."/>
            <person name="Lopez-Fernandez M."/>
            <person name="Bell E."/>
            <person name="Bernier-Latmani R."/>
            <person name="Bertilsson S."/>
            <person name="Dopson M."/>
        </authorList>
    </citation>
    <scope>NUCLEOTIDE SEQUENCE</scope>
    <source>
        <strain evidence="8">Modern_marine.mb.64</strain>
    </source>
</reference>
<dbReference type="Proteomes" id="UP000777784">
    <property type="component" value="Unassembled WGS sequence"/>
</dbReference>
<dbReference type="EMBL" id="JAHJDP010000023">
    <property type="protein sequence ID" value="MBU2690175.1"/>
    <property type="molecule type" value="Genomic_DNA"/>
</dbReference>
<dbReference type="AlphaFoldDB" id="A0A948W5M8"/>
<evidence type="ECO:0000256" key="5">
    <source>
        <dbReference type="ARBA" id="ARBA00023136"/>
    </source>
</evidence>
<feature type="transmembrane region" description="Helical" evidence="6">
    <location>
        <begin position="272"/>
        <end position="294"/>
    </location>
</feature>
<dbReference type="InterPro" id="IPR020846">
    <property type="entry name" value="MFS_dom"/>
</dbReference>
<name>A0A948W5M8_UNCEI</name>
<dbReference type="PROSITE" id="PS50850">
    <property type="entry name" value="MFS"/>
    <property type="match status" value="1"/>
</dbReference>
<feature type="transmembrane region" description="Helical" evidence="6">
    <location>
        <begin position="184"/>
        <end position="203"/>
    </location>
</feature>
<keyword evidence="2" id="KW-0813">Transport</keyword>
<feature type="transmembrane region" description="Helical" evidence="6">
    <location>
        <begin position="375"/>
        <end position="396"/>
    </location>
</feature>
<evidence type="ECO:0000256" key="4">
    <source>
        <dbReference type="ARBA" id="ARBA00022989"/>
    </source>
</evidence>
<evidence type="ECO:0000256" key="2">
    <source>
        <dbReference type="ARBA" id="ARBA00022448"/>
    </source>
</evidence>
<feature type="transmembrane region" description="Helical" evidence="6">
    <location>
        <begin position="142"/>
        <end position="164"/>
    </location>
</feature>
<evidence type="ECO:0000259" key="7">
    <source>
        <dbReference type="PROSITE" id="PS50850"/>
    </source>
</evidence>
<dbReference type="GO" id="GO:0016020">
    <property type="term" value="C:membrane"/>
    <property type="evidence" value="ECO:0007669"/>
    <property type="project" value="UniProtKB-SubCell"/>
</dbReference>
<feature type="transmembrane region" description="Helical" evidence="6">
    <location>
        <begin position="337"/>
        <end position="363"/>
    </location>
</feature>
<dbReference type="CDD" id="cd17353">
    <property type="entry name" value="MFS_OFA_like"/>
    <property type="match status" value="1"/>
</dbReference>
<proteinExistence type="predicted"/>
<comment type="subcellular location">
    <subcellularLocation>
        <location evidence="1">Membrane</location>
        <topology evidence="1">Multi-pass membrane protein</topology>
    </subcellularLocation>
</comment>
<dbReference type="PANTHER" id="PTHR43385:SF1">
    <property type="entry name" value="RIBOFLAVIN TRANSPORTER RIBJ"/>
    <property type="match status" value="1"/>
</dbReference>
<dbReference type="Gene3D" id="1.20.1250.20">
    <property type="entry name" value="MFS general substrate transporter like domains"/>
    <property type="match status" value="2"/>
</dbReference>
<keyword evidence="3 6" id="KW-0812">Transmembrane</keyword>
<feature type="transmembrane region" description="Helical" evidence="6">
    <location>
        <begin position="408"/>
        <end position="429"/>
    </location>
</feature>
<feature type="transmembrane region" description="Helical" evidence="6">
    <location>
        <begin position="52"/>
        <end position="71"/>
    </location>
</feature>
<accession>A0A948W5M8</accession>
<feature type="domain" description="Major facilitator superfamily (MFS) profile" evidence="7">
    <location>
        <begin position="243"/>
        <end position="437"/>
    </location>
</feature>
<comment type="caution">
    <text evidence="8">The sequence shown here is derived from an EMBL/GenBank/DDBJ whole genome shotgun (WGS) entry which is preliminary data.</text>
</comment>
<dbReference type="InterPro" id="IPR052983">
    <property type="entry name" value="MFS_Riboflavin_Transporter"/>
</dbReference>
<evidence type="ECO:0000313" key="9">
    <source>
        <dbReference type="Proteomes" id="UP000777784"/>
    </source>
</evidence>
<dbReference type="Pfam" id="PF07690">
    <property type="entry name" value="MFS_1"/>
    <property type="match status" value="1"/>
</dbReference>
<dbReference type="InterPro" id="IPR036259">
    <property type="entry name" value="MFS_trans_sf"/>
</dbReference>
<gene>
    <name evidence="8" type="ORF">KJ970_04545</name>
</gene>
<sequence>MEKDKIMNRWMVVIGAILIQLCLGAIYAWSVFTKMITMPLADGGLYGFTATQAAWVFSVGLATFAVVMVMAGRMQAKVGPRPIAVAGGLVLGIGYMLGGFLGKSFIAQFLCIGVIGGAGIGLAYVVPIAVGVKWFPDKKGMITGLAVAGFGFGATIWVKLAGSWGGGLLNTTHIFGLPGVQSVFFIYGVVFLVLVLIGSIVMVNPPAGYKPKGWNPPAATTTKATGSVDLTSNEMLRTPQYWMLLLMFIGSGLAGLMVIYCIRLFGIDALNSSGAVVGAAAGAAAGTAMAWYAILNGLGRIVWGIVSDKIGRKFALFLMCLLQGIIMLLFFKMGGTVVGLTVGACIIGFNFGGNFALFPAATADFFGNKNVGTNYGWVFLAYGVAGIAGPQVAGYFKDAAKGGDVSAWATPFIIAGVACLIAAVLGLLLKAPKHKHA</sequence>
<keyword evidence="4 6" id="KW-1133">Transmembrane helix</keyword>
<dbReference type="SUPFAM" id="SSF103473">
    <property type="entry name" value="MFS general substrate transporter"/>
    <property type="match status" value="1"/>
</dbReference>
<feature type="transmembrane region" description="Helical" evidence="6">
    <location>
        <begin position="107"/>
        <end position="130"/>
    </location>
</feature>
<feature type="transmembrane region" description="Helical" evidence="6">
    <location>
        <begin position="12"/>
        <end position="32"/>
    </location>
</feature>
<keyword evidence="5 6" id="KW-0472">Membrane</keyword>
<evidence type="ECO:0000256" key="6">
    <source>
        <dbReference type="SAM" id="Phobius"/>
    </source>
</evidence>
<evidence type="ECO:0000313" key="8">
    <source>
        <dbReference type="EMBL" id="MBU2690175.1"/>
    </source>
</evidence>
<feature type="transmembrane region" description="Helical" evidence="6">
    <location>
        <begin position="314"/>
        <end position="331"/>
    </location>
</feature>
<evidence type="ECO:0000256" key="1">
    <source>
        <dbReference type="ARBA" id="ARBA00004141"/>
    </source>
</evidence>
<evidence type="ECO:0000256" key="3">
    <source>
        <dbReference type="ARBA" id="ARBA00022692"/>
    </source>
</evidence>
<feature type="transmembrane region" description="Helical" evidence="6">
    <location>
        <begin position="83"/>
        <end position="101"/>
    </location>
</feature>
<feature type="transmembrane region" description="Helical" evidence="6">
    <location>
        <begin position="241"/>
        <end position="266"/>
    </location>
</feature>